<keyword evidence="2" id="KW-1185">Reference proteome</keyword>
<organism evidence="1 2">
    <name type="scientific">Xenotaenia resolanae</name>
    <dbReference type="NCBI Taxonomy" id="208358"/>
    <lineage>
        <taxon>Eukaryota</taxon>
        <taxon>Metazoa</taxon>
        <taxon>Chordata</taxon>
        <taxon>Craniata</taxon>
        <taxon>Vertebrata</taxon>
        <taxon>Euteleostomi</taxon>
        <taxon>Actinopterygii</taxon>
        <taxon>Neopterygii</taxon>
        <taxon>Teleostei</taxon>
        <taxon>Neoteleostei</taxon>
        <taxon>Acanthomorphata</taxon>
        <taxon>Ovalentaria</taxon>
        <taxon>Atherinomorphae</taxon>
        <taxon>Cyprinodontiformes</taxon>
        <taxon>Goodeidae</taxon>
        <taxon>Xenotaenia</taxon>
    </lineage>
</organism>
<comment type="caution">
    <text evidence="1">The sequence shown here is derived from an EMBL/GenBank/DDBJ whole genome shotgun (WGS) entry which is preliminary data.</text>
</comment>
<gene>
    <name evidence="1" type="ORF">XENORESO_004852</name>
</gene>
<name>A0ABV0X140_9TELE</name>
<accession>A0ABV0X140</accession>
<dbReference type="EMBL" id="JAHRIM010081927">
    <property type="protein sequence ID" value="MEQ2275535.1"/>
    <property type="molecule type" value="Genomic_DNA"/>
</dbReference>
<protein>
    <submittedName>
        <fullName evidence="1">Uncharacterized protein</fullName>
    </submittedName>
</protein>
<dbReference type="Proteomes" id="UP001444071">
    <property type="component" value="Unassembled WGS sequence"/>
</dbReference>
<reference evidence="1 2" key="1">
    <citation type="submission" date="2021-06" db="EMBL/GenBank/DDBJ databases">
        <authorList>
            <person name="Palmer J.M."/>
        </authorList>
    </citation>
    <scope>NUCLEOTIDE SEQUENCE [LARGE SCALE GENOMIC DNA]</scope>
    <source>
        <strain evidence="1 2">XR_2019</strain>
        <tissue evidence="1">Muscle</tissue>
    </source>
</reference>
<sequence length="107" mass="12234">MLLCCHWHIVLSLQQNSVFKNPYTDQSLNNLSSSWVKMRLKYIMELPSMFVHHVRLIINILYCSQLVGWYPFVTPRPVYTILLPNISAATDAAVKTVLSAEQVILTG</sequence>
<evidence type="ECO:0000313" key="1">
    <source>
        <dbReference type="EMBL" id="MEQ2275535.1"/>
    </source>
</evidence>
<proteinExistence type="predicted"/>
<evidence type="ECO:0000313" key="2">
    <source>
        <dbReference type="Proteomes" id="UP001444071"/>
    </source>
</evidence>